<sequence length="178" mass="19608">MVSPRKNQLPLWLKFLDETNKVVTSLTAAVILYTRSGGVAYFGAGALCCALSAKLTKGVIRQDRPVLNSKRKLTYGMPSTHASACTFYAVYVPLACYYLPRHPTLDNGALVTFAPFIIVPWASMIVMSRVWLGHHTWPQVWGGAVFGTVFAVAWLKVWLADLCGVKTLACALEDMVRL</sequence>
<proteinExistence type="predicted"/>
<accession>A0ACB8APJ9</accession>
<gene>
    <name evidence="1" type="ORF">BJ138DRAFT_1142640</name>
</gene>
<dbReference type="EMBL" id="MU267606">
    <property type="protein sequence ID" value="KAH7914943.1"/>
    <property type="molecule type" value="Genomic_DNA"/>
</dbReference>
<protein>
    <submittedName>
        <fullName evidence="1">Uncharacterized protein</fullName>
    </submittedName>
</protein>
<organism evidence="1 2">
    <name type="scientific">Hygrophoropsis aurantiaca</name>
    <dbReference type="NCBI Taxonomy" id="72124"/>
    <lineage>
        <taxon>Eukaryota</taxon>
        <taxon>Fungi</taxon>
        <taxon>Dikarya</taxon>
        <taxon>Basidiomycota</taxon>
        <taxon>Agaricomycotina</taxon>
        <taxon>Agaricomycetes</taxon>
        <taxon>Agaricomycetidae</taxon>
        <taxon>Boletales</taxon>
        <taxon>Coniophorineae</taxon>
        <taxon>Hygrophoropsidaceae</taxon>
        <taxon>Hygrophoropsis</taxon>
    </lineage>
</organism>
<keyword evidence="2" id="KW-1185">Reference proteome</keyword>
<evidence type="ECO:0000313" key="2">
    <source>
        <dbReference type="Proteomes" id="UP000790377"/>
    </source>
</evidence>
<name>A0ACB8APJ9_9AGAM</name>
<dbReference type="Proteomes" id="UP000790377">
    <property type="component" value="Unassembled WGS sequence"/>
</dbReference>
<reference evidence="1" key="1">
    <citation type="journal article" date="2021" name="New Phytol.">
        <title>Evolutionary innovations through gain and loss of genes in the ectomycorrhizal Boletales.</title>
        <authorList>
            <person name="Wu G."/>
            <person name="Miyauchi S."/>
            <person name="Morin E."/>
            <person name="Kuo A."/>
            <person name="Drula E."/>
            <person name="Varga T."/>
            <person name="Kohler A."/>
            <person name="Feng B."/>
            <person name="Cao Y."/>
            <person name="Lipzen A."/>
            <person name="Daum C."/>
            <person name="Hundley H."/>
            <person name="Pangilinan J."/>
            <person name="Johnson J."/>
            <person name="Barry K."/>
            <person name="LaButti K."/>
            <person name="Ng V."/>
            <person name="Ahrendt S."/>
            <person name="Min B."/>
            <person name="Choi I.G."/>
            <person name="Park H."/>
            <person name="Plett J.M."/>
            <person name="Magnuson J."/>
            <person name="Spatafora J.W."/>
            <person name="Nagy L.G."/>
            <person name="Henrissat B."/>
            <person name="Grigoriev I.V."/>
            <person name="Yang Z.L."/>
            <person name="Xu J."/>
            <person name="Martin F.M."/>
        </authorList>
    </citation>
    <scope>NUCLEOTIDE SEQUENCE</scope>
    <source>
        <strain evidence="1">ATCC 28755</strain>
    </source>
</reference>
<comment type="caution">
    <text evidence="1">The sequence shown here is derived from an EMBL/GenBank/DDBJ whole genome shotgun (WGS) entry which is preliminary data.</text>
</comment>
<evidence type="ECO:0000313" key="1">
    <source>
        <dbReference type="EMBL" id="KAH7914943.1"/>
    </source>
</evidence>